<dbReference type="InterPro" id="IPR005467">
    <property type="entry name" value="His_kinase_dom"/>
</dbReference>
<feature type="compositionally biased region" description="Polar residues" evidence="9">
    <location>
        <begin position="471"/>
        <end position="492"/>
    </location>
</feature>
<keyword evidence="8" id="KW-0902">Two-component regulatory system</keyword>
<dbReference type="PANTHER" id="PTHR24421">
    <property type="entry name" value="NITRATE/NITRITE SENSOR PROTEIN NARX-RELATED"/>
    <property type="match status" value="1"/>
</dbReference>
<evidence type="ECO:0000256" key="4">
    <source>
        <dbReference type="ARBA" id="ARBA00022679"/>
    </source>
</evidence>
<keyword evidence="5" id="KW-0547">Nucleotide-binding</keyword>
<keyword evidence="10" id="KW-0812">Transmembrane</keyword>
<feature type="transmembrane region" description="Helical" evidence="10">
    <location>
        <begin position="93"/>
        <end position="115"/>
    </location>
</feature>
<dbReference type="InterPro" id="IPR011712">
    <property type="entry name" value="Sig_transdc_His_kin_sub3_dim/P"/>
</dbReference>
<dbReference type="InterPro" id="IPR003594">
    <property type="entry name" value="HATPase_dom"/>
</dbReference>
<dbReference type="Proteomes" id="UP001320766">
    <property type="component" value="Unassembled WGS sequence"/>
</dbReference>
<evidence type="ECO:0000256" key="10">
    <source>
        <dbReference type="SAM" id="Phobius"/>
    </source>
</evidence>
<dbReference type="Pfam" id="PF02518">
    <property type="entry name" value="HATPase_c"/>
    <property type="match status" value="1"/>
</dbReference>
<evidence type="ECO:0000313" key="12">
    <source>
        <dbReference type="EMBL" id="MCP2352159.1"/>
    </source>
</evidence>
<keyword evidence="3" id="KW-0597">Phosphoprotein</keyword>
<feature type="compositionally biased region" description="Low complexity" evidence="9">
    <location>
        <begin position="373"/>
        <end position="383"/>
    </location>
</feature>
<gene>
    <name evidence="12" type="ORF">HD595_008281</name>
</gene>
<keyword evidence="13" id="KW-1185">Reference proteome</keyword>
<dbReference type="InterPro" id="IPR036890">
    <property type="entry name" value="HATPase_C_sf"/>
</dbReference>
<dbReference type="PROSITE" id="PS50109">
    <property type="entry name" value="HIS_KIN"/>
    <property type="match status" value="1"/>
</dbReference>
<dbReference type="GO" id="GO:0016301">
    <property type="term" value="F:kinase activity"/>
    <property type="evidence" value="ECO:0007669"/>
    <property type="project" value="UniProtKB-KW"/>
</dbReference>
<comment type="catalytic activity">
    <reaction evidence="1">
        <text>ATP + protein L-histidine = ADP + protein N-phospho-L-histidine.</text>
        <dbReference type="EC" id="2.7.13.3"/>
    </reaction>
</comment>
<feature type="compositionally biased region" description="Low complexity" evidence="9">
    <location>
        <begin position="417"/>
        <end position="466"/>
    </location>
</feature>
<evidence type="ECO:0000256" key="1">
    <source>
        <dbReference type="ARBA" id="ARBA00000085"/>
    </source>
</evidence>
<dbReference type="Gene3D" id="3.30.565.10">
    <property type="entry name" value="Histidine kinase-like ATPase, C-terminal domain"/>
    <property type="match status" value="1"/>
</dbReference>
<evidence type="ECO:0000256" key="7">
    <source>
        <dbReference type="ARBA" id="ARBA00022840"/>
    </source>
</evidence>
<dbReference type="SMART" id="SM00387">
    <property type="entry name" value="HATPase_c"/>
    <property type="match status" value="1"/>
</dbReference>
<feature type="compositionally biased region" description="Low complexity" evidence="9">
    <location>
        <begin position="494"/>
        <end position="514"/>
    </location>
</feature>
<evidence type="ECO:0000259" key="11">
    <source>
        <dbReference type="PROSITE" id="PS50109"/>
    </source>
</evidence>
<keyword evidence="4" id="KW-0808">Transferase</keyword>
<dbReference type="Gene3D" id="1.20.5.1930">
    <property type="match status" value="1"/>
</dbReference>
<evidence type="ECO:0000256" key="3">
    <source>
        <dbReference type="ARBA" id="ARBA00022553"/>
    </source>
</evidence>
<keyword evidence="6 12" id="KW-0418">Kinase</keyword>
<accession>A0ABT1KGR1</accession>
<sequence length="566" mass="57872">MKLVRTPDLALALVVAVLLEGGALASPGTGLVAHLTVLAGSLGLVVWRAAPLVALAVATVFMLVFVVTSNPGPAAAFPVLVAMFETVRSGHRLAAAVGAVAFLGGSFAIGIADAAGQPLQPLAERTVLMLGWFLAAAVAGSASRGWRAYLDEAEHRAAEAERTREEAALRRAGEERLRIARELHDSLTHSISIIKVQAGVAVHLARKRGEEVPTALLAIQEASREAMRELRATLEVLRDSADDPPATGLDRLDDLVGRARAAGLPTTVTIEGDRRPLPAEADRAAYRIVQEALTNIARHAGPATASVRIRYADETLLVQVDDDGRGSPATPPVPGVGLRGMRERVTGLGGHLRAEPRLGGGFTVQAELPLTGSPAAAPSALAGHPQPEAPGTPAVPAPEQSPAGFPGRTSSKGSDSTPAMTPNTTPTTSPDMAPSSTSTTPPDLTPGATSTTPPDLTPDTTPTTSPAIASGITSAASPDMASDTTSTRSSGKTPARTSARPSSKSSASTSTRPSGKTSARPSDKTSTKTSTSKTATVSTTKTSDKPSDRLPSGEGPEPVAPLGDAS</sequence>
<dbReference type="EMBL" id="JAMZEC010000001">
    <property type="protein sequence ID" value="MCP2352159.1"/>
    <property type="molecule type" value="Genomic_DNA"/>
</dbReference>
<dbReference type="InterPro" id="IPR050482">
    <property type="entry name" value="Sensor_HK_TwoCompSys"/>
</dbReference>
<keyword evidence="10" id="KW-1133">Transmembrane helix</keyword>
<evidence type="ECO:0000256" key="5">
    <source>
        <dbReference type="ARBA" id="ARBA00022741"/>
    </source>
</evidence>
<protein>
    <recommendedName>
        <fullName evidence="2">histidine kinase</fullName>
        <ecNumber evidence="2">2.7.13.3</ecNumber>
    </recommendedName>
</protein>
<evidence type="ECO:0000256" key="8">
    <source>
        <dbReference type="ARBA" id="ARBA00023012"/>
    </source>
</evidence>
<organism evidence="12 13">
    <name type="scientific">Nonomuraea roseoviolacea subsp. carminata</name>
    <dbReference type="NCBI Taxonomy" id="160689"/>
    <lineage>
        <taxon>Bacteria</taxon>
        <taxon>Bacillati</taxon>
        <taxon>Actinomycetota</taxon>
        <taxon>Actinomycetes</taxon>
        <taxon>Streptosporangiales</taxon>
        <taxon>Streptosporangiaceae</taxon>
        <taxon>Nonomuraea</taxon>
    </lineage>
</organism>
<dbReference type="EC" id="2.7.13.3" evidence="2"/>
<dbReference type="Pfam" id="PF07730">
    <property type="entry name" value="HisKA_3"/>
    <property type="match status" value="1"/>
</dbReference>
<name>A0ABT1KGR1_9ACTN</name>
<feature type="compositionally biased region" description="Low complexity" evidence="9">
    <location>
        <begin position="527"/>
        <end position="541"/>
    </location>
</feature>
<feature type="region of interest" description="Disordered" evidence="9">
    <location>
        <begin position="321"/>
        <end position="340"/>
    </location>
</feature>
<dbReference type="PANTHER" id="PTHR24421:SF10">
    <property type="entry name" value="NITRATE_NITRITE SENSOR PROTEIN NARQ"/>
    <property type="match status" value="1"/>
</dbReference>
<evidence type="ECO:0000256" key="9">
    <source>
        <dbReference type="SAM" id="MobiDB-lite"/>
    </source>
</evidence>
<feature type="compositionally biased region" description="Pro residues" evidence="9">
    <location>
        <begin position="387"/>
        <end position="396"/>
    </location>
</feature>
<reference evidence="12 13" key="1">
    <citation type="submission" date="2022-06" db="EMBL/GenBank/DDBJ databases">
        <title>Sequencing the genomes of 1000 actinobacteria strains.</title>
        <authorList>
            <person name="Klenk H.-P."/>
        </authorList>
    </citation>
    <scope>NUCLEOTIDE SEQUENCE [LARGE SCALE GENOMIC DNA]</scope>
    <source>
        <strain evidence="12 13">DSM 44170</strain>
    </source>
</reference>
<feature type="region of interest" description="Disordered" evidence="9">
    <location>
        <begin position="373"/>
        <end position="566"/>
    </location>
</feature>
<keyword evidence="10" id="KW-0472">Membrane</keyword>
<evidence type="ECO:0000256" key="6">
    <source>
        <dbReference type="ARBA" id="ARBA00022777"/>
    </source>
</evidence>
<evidence type="ECO:0000313" key="13">
    <source>
        <dbReference type="Proteomes" id="UP001320766"/>
    </source>
</evidence>
<proteinExistence type="predicted"/>
<keyword evidence="7" id="KW-0067">ATP-binding</keyword>
<dbReference type="CDD" id="cd16917">
    <property type="entry name" value="HATPase_UhpB-NarQ-NarX-like"/>
    <property type="match status" value="1"/>
</dbReference>
<evidence type="ECO:0000256" key="2">
    <source>
        <dbReference type="ARBA" id="ARBA00012438"/>
    </source>
</evidence>
<comment type="caution">
    <text evidence="12">The sequence shown here is derived from an EMBL/GenBank/DDBJ whole genome shotgun (WGS) entry which is preliminary data.</text>
</comment>
<dbReference type="SUPFAM" id="SSF55874">
    <property type="entry name" value="ATPase domain of HSP90 chaperone/DNA topoisomerase II/histidine kinase"/>
    <property type="match status" value="1"/>
</dbReference>
<feature type="transmembrane region" description="Helical" evidence="10">
    <location>
        <begin position="49"/>
        <end position="81"/>
    </location>
</feature>
<dbReference type="RefSeq" id="WP_253779241.1">
    <property type="nucleotide sequence ID" value="NZ_BAAAVE010000034.1"/>
</dbReference>
<feature type="domain" description="Histidine kinase" evidence="11">
    <location>
        <begin position="287"/>
        <end position="372"/>
    </location>
</feature>